<sequence length="213" mass="22665">MSHIQRRREGSRQLAIFLRSSLVAAAIAVAASCTAPANSPSAAPATPQPISTADENAEDNGTYLRRIDPLGGQWRVQRVGTDDFTVHKAWIDFSAGGFLNHSAGCGGGYPAFYQLSGARLTITRLETIRIGKCAAAGPPARAAAAASERRLASFLIRQRRGSSLTRRRRSSLVAMARVHRSSDRSNPILTSRAAGSSKASQVARSLPSEGLRP</sequence>
<feature type="region of interest" description="Disordered" evidence="1">
    <location>
        <begin position="36"/>
        <end position="58"/>
    </location>
</feature>
<dbReference type="EMBL" id="MDDS01000039">
    <property type="protein sequence ID" value="ODP37045.1"/>
    <property type="molecule type" value="Genomic_DNA"/>
</dbReference>
<feature type="signal peptide" evidence="2">
    <location>
        <begin position="1"/>
        <end position="37"/>
    </location>
</feature>
<evidence type="ECO:0000256" key="1">
    <source>
        <dbReference type="SAM" id="MobiDB-lite"/>
    </source>
</evidence>
<dbReference type="RefSeq" id="WP_069321189.1">
    <property type="nucleotide sequence ID" value="NZ_MDDS01000039.1"/>
</dbReference>
<evidence type="ECO:0000313" key="4">
    <source>
        <dbReference type="Proteomes" id="UP000094487"/>
    </source>
</evidence>
<keyword evidence="4" id="KW-1185">Reference proteome</keyword>
<name>A0A1E3LV60_9SPHN</name>
<gene>
    <name evidence="3" type="ORF">BFL28_18980</name>
</gene>
<dbReference type="AlphaFoldDB" id="A0A1E3LV60"/>
<accession>A0A1E3LV60</accession>
<feature type="compositionally biased region" description="Low complexity" evidence="1">
    <location>
        <begin position="36"/>
        <end position="53"/>
    </location>
</feature>
<evidence type="ECO:0000313" key="3">
    <source>
        <dbReference type="EMBL" id="ODP37045.1"/>
    </source>
</evidence>
<feature type="chain" id="PRO_5009132176" description="DUF306 domain-containing protein" evidence="2">
    <location>
        <begin position="38"/>
        <end position="213"/>
    </location>
</feature>
<dbReference type="Proteomes" id="UP000094487">
    <property type="component" value="Unassembled WGS sequence"/>
</dbReference>
<organism evidence="3 4">
    <name type="scientific">Sphingomonas turrisvirgatae</name>
    <dbReference type="NCBI Taxonomy" id="1888892"/>
    <lineage>
        <taxon>Bacteria</taxon>
        <taxon>Pseudomonadati</taxon>
        <taxon>Pseudomonadota</taxon>
        <taxon>Alphaproteobacteria</taxon>
        <taxon>Sphingomonadales</taxon>
        <taxon>Sphingomonadaceae</taxon>
        <taxon>Sphingomonas</taxon>
    </lineage>
</organism>
<evidence type="ECO:0000256" key="2">
    <source>
        <dbReference type="SAM" id="SignalP"/>
    </source>
</evidence>
<keyword evidence="2" id="KW-0732">Signal</keyword>
<feature type="region of interest" description="Disordered" evidence="1">
    <location>
        <begin position="175"/>
        <end position="213"/>
    </location>
</feature>
<proteinExistence type="predicted"/>
<reference evidence="3 4" key="1">
    <citation type="submission" date="2016-08" db="EMBL/GenBank/DDBJ databases">
        <title>Draft genome of the agarase producing Sphingomonas sp. MCT13.</title>
        <authorList>
            <person name="D'Andrea M.M."/>
            <person name="Rossolini G.M."/>
            <person name="Thaller M.C."/>
        </authorList>
    </citation>
    <scope>NUCLEOTIDE SEQUENCE [LARGE SCALE GENOMIC DNA]</scope>
    <source>
        <strain evidence="3 4">MCT13</strain>
    </source>
</reference>
<evidence type="ECO:0008006" key="5">
    <source>
        <dbReference type="Google" id="ProtNLM"/>
    </source>
</evidence>
<protein>
    <recommendedName>
        <fullName evidence="5">DUF306 domain-containing protein</fullName>
    </recommendedName>
</protein>
<comment type="caution">
    <text evidence="3">The sequence shown here is derived from an EMBL/GenBank/DDBJ whole genome shotgun (WGS) entry which is preliminary data.</text>
</comment>
<dbReference type="PROSITE" id="PS51257">
    <property type="entry name" value="PROKAR_LIPOPROTEIN"/>
    <property type="match status" value="1"/>
</dbReference>
<feature type="compositionally biased region" description="Polar residues" evidence="1">
    <location>
        <begin position="184"/>
        <end position="203"/>
    </location>
</feature>
<dbReference type="STRING" id="1888892.BFL28_18980"/>